<protein>
    <submittedName>
        <fullName evidence="3">Uncharacterized protein LOC124293068</fullName>
    </submittedName>
</protein>
<feature type="region of interest" description="Disordered" evidence="1">
    <location>
        <begin position="102"/>
        <end position="131"/>
    </location>
</feature>
<proteinExistence type="predicted"/>
<keyword evidence="2" id="KW-1185">Reference proteome</keyword>
<accession>A0ABM3FJE3</accession>
<gene>
    <name evidence="3" type="primary">LOC124293068</name>
</gene>
<evidence type="ECO:0000313" key="2">
    <source>
        <dbReference type="Proteomes" id="UP000829291"/>
    </source>
</evidence>
<dbReference type="Proteomes" id="UP000829291">
    <property type="component" value="Chromosome 1"/>
</dbReference>
<organism evidence="2 3">
    <name type="scientific">Neodiprion lecontei</name>
    <name type="common">Redheaded pine sawfly</name>
    <dbReference type="NCBI Taxonomy" id="441921"/>
    <lineage>
        <taxon>Eukaryota</taxon>
        <taxon>Metazoa</taxon>
        <taxon>Ecdysozoa</taxon>
        <taxon>Arthropoda</taxon>
        <taxon>Hexapoda</taxon>
        <taxon>Insecta</taxon>
        <taxon>Pterygota</taxon>
        <taxon>Neoptera</taxon>
        <taxon>Endopterygota</taxon>
        <taxon>Hymenoptera</taxon>
        <taxon>Tenthredinoidea</taxon>
        <taxon>Diprionidae</taxon>
        <taxon>Diprioninae</taxon>
        <taxon>Neodiprion</taxon>
    </lineage>
</organism>
<dbReference type="GeneID" id="124293068"/>
<evidence type="ECO:0000313" key="3">
    <source>
        <dbReference type="RefSeq" id="XP_046588129.1"/>
    </source>
</evidence>
<evidence type="ECO:0000256" key="1">
    <source>
        <dbReference type="SAM" id="MobiDB-lite"/>
    </source>
</evidence>
<dbReference type="RefSeq" id="XP_046588129.1">
    <property type="nucleotide sequence ID" value="XM_046732173.1"/>
</dbReference>
<name>A0ABM3FJE3_NEOLC</name>
<reference evidence="3" key="1">
    <citation type="submission" date="2025-08" db="UniProtKB">
        <authorList>
            <consortium name="RefSeq"/>
        </authorList>
    </citation>
    <scope>IDENTIFICATION</scope>
    <source>
        <tissue evidence="3">Thorax and Abdomen</tissue>
    </source>
</reference>
<sequence length="168" mass="18779">MMRLVGDNATDDLLRVKWPNLLPSQTRQILKIFKTQNVDELFQAADAMLESPMLPSTAAIAAPDVNAIQQRTSDFANLKLLMVQIITLCRNIHTCVSCPPRTQHINDNRGNNHRSNANNSRRERSSSSSSGRQYFRGVCWYHNKHGANALKCLQPSSFNQQPSSSGNA</sequence>